<dbReference type="GO" id="GO:1901137">
    <property type="term" value="P:carbohydrate derivative biosynthetic process"/>
    <property type="evidence" value="ECO:0007669"/>
    <property type="project" value="UniProtKB-ARBA"/>
</dbReference>
<dbReference type="SUPFAM" id="SSF53756">
    <property type="entry name" value="UDP-Glycosyltransferase/glycogen phosphorylase"/>
    <property type="match status" value="1"/>
</dbReference>
<feature type="compositionally biased region" description="Polar residues" evidence="3">
    <location>
        <begin position="423"/>
        <end position="436"/>
    </location>
</feature>
<keyword evidence="2 5" id="KW-0808">Transferase</keyword>
<feature type="region of interest" description="Disordered" evidence="3">
    <location>
        <begin position="399"/>
        <end position="436"/>
    </location>
</feature>
<dbReference type="AlphaFoldDB" id="A0A6N9YJJ5"/>
<accession>A0A6N9YJJ5</accession>
<evidence type="ECO:0000313" key="6">
    <source>
        <dbReference type="Proteomes" id="UP000469185"/>
    </source>
</evidence>
<dbReference type="Gene3D" id="3.40.50.2000">
    <property type="entry name" value="Glycogen Phosphorylase B"/>
    <property type="match status" value="2"/>
</dbReference>
<reference evidence="5 6" key="1">
    <citation type="submission" date="2020-02" db="EMBL/GenBank/DDBJ databases">
        <authorList>
            <person name="Li X.-J."/>
            <person name="Feng X.-M."/>
        </authorList>
    </citation>
    <scope>NUCLEOTIDE SEQUENCE [LARGE SCALE GENOMIC DNA]</scope>
    <source>
        <strain evidence="5 6">CGMCC 4.7225</strain>
    </source>
</reference>
<dbReference type="InterPro" id="IPR028098">
    <property type="entry name" value="Glyco_trans_4-like_N"/>
</dbReference>
<dbReference type="EMBL" id="JAAGOB010000003">
    <property type="protein sequence ID" value="NED95105.1"/>
    <property type="molecule type" value="Genomic_DNA"/>
</dbReference>
<evidence type="ECO:0000313" key="5">
    <source>
        <dbReference type="EMBL" id="NED95105.1"/>
    </source>
</evidence>
<protein>
    <submittedName>
        <fullName evidence="5">Glycosyltransferase family 4 protein</fullName>
    </submittedName>
</protein>
<dbReference type="PANTHER" id="PTHR45947:SF3">
    <property type="entry name" value="SULFOQUINOVOSYL TRANSFERASE SQD2"/>
    <property type="match status" value="1"/>
</dbReference>
<feature type="domain" description="Glycosyltransferase subfamily 4-like N-terminal" evidence="4">
    <location>
        <begin position="12"/>
        <end position="180"/>
    </location>
</feature>
<evidence type="ECO:0000256" key="2">
    <source>
        <dbReference type="ARBA" id="ARBA00022679"/>
    </source>
</evidence>
<keyword evidence="1" id="KW-0328">Glycosyltransferase</keyword>
<proteinExistence type="predicted"/>
<organism evidence="5 6">
    <name type="scientific">Phytoactinopolyspora alkaliphila</name>
    <dbReference type="NCBI Taxonomy" id="1783498"/>
    <lineage>
        <taxon>Bacteria</taxon>
        <taxon>Bacillati</taxon>
        <taxon>Actinomycetota</taxon>
        <taxon>Actinomycetes</taxon>
        <taxon>Jiangellales</taxon>
        <taxon>Jiangellaceae</taxon>
        <taxon>Phytoactinopolyspora</taxon>
    </lineage>
</organism>
<evidence type="ECO:0000259" key="4">
    <source>
        <dbReference type="Pfam" id="PF13579"/>
    </source>
</evidence>
<evidence type="ECO:0000256" key="3">
    <source>
        <dbReference type="SAM" id="MobiDB-lite"/>
    </source>
</evidence>
<dbReference type="PANTHER" id="PTHR45947">
    <property type="entry name" value="SULFOQUINOVOSYL TRANSFERASE SQD2"/>
    <property type="match status" value="1"/>
</dbReference>
<dbReference type="Pfam" id="PF13579">
    <property type="entry name" value="Glyco_trans_4_4"/>
    <property type="match status" value="1"/>
</dbReference>
<name>A0A6N9YJJ5_9ACTN</name>
<gene>
    <name evidence="5" type="ORF">G1H11_07235</name>
</gene>
<comment type="caution">
    <text evidence="5">The sequence shown here is derived from an EMBL/GenBank/DDBJ whole genome shotgun (WGS) entry which is preliminary data.</text>
</comment>
<dbReference type="GO" id="GO:0016757">
    <property type="term" value="F:glycosyltransferase activity"/>
    <property type="evidence" value="ECO:0007669"/>
    <property type="project" value="UniProtKB-KW"/>
</dbReference>
<dbReference type="Proteomes" id="UP000469185">
    <property type="component" value="Unassembled WGS sequence"/>
</dbReference>
<dbReference type="Pfam" id="PF13692">
    <property type="entry name" value="Glyco_trans_1_4"/>
    <property type="match status" value="1"/>
</dbReference>
<keyword evidence="6" id="KW-1185">Reference proteome</keyword>
<evidence type="ECO:0000256" key="1">
    <source>
        <dbReference type="ARBA" id="ARBA00022676"/>
    </source>
</evidence>
<dbReference type="InterPro" id="IPR050194">
    <property type="entry name" value="Glycosyltransferase_grp1"/>
</dbReference>
<sequence>MVVQNLPLRFDRRVRMECQALLGAGYGVTVICPKAMPDEPDQHQLDGVTVRSYPAPPATSGLLSYVLEFVVCWLRTARLSVRTARAEGFDVLQACNPPDTYWLLGLVWKLRGKKFVFDQHDLCPEVYEAKFGKRGALHRVLLLLERATYRVADRVISPNPSYQEIAVERGGVPVERTTVVMSTPDPALMVRRDVDPSLRAGRRRLVCYVGIMGPQDGVDGLLEAIHLYVHAMGRDDAHFALLGYGDSLDELKARSKRLRIEDYVTFTGRVDHDELNHWLSTADVGVTPDPPCEFNDRSTMNKTLEYMAHGVPVVASDLKETRRCAGPAAEYVPDADPAVMAKTIAAVLDDPARRREMAMAGRIRIERHLAWPDQARAYLAMYNHLVGHQPPAMLPAMSVSGAGPRPRLPKAGRTHERALHTVGGTSENSNPGRGAR</sequence>
<dbReference type="CDD" id="cd03794">
    <property type="entry name" value="GT4_WbuB-like"/>
    <property type="match status" value="1"/>
</dbReference>